<gene>
    <name evidence="8" type="ORF">KO353_14605</name>
</gene>
<dbReference type="InterPro" id="IPR032816">
    <property type="entry name" value="VTT_dom"/>
</dbReference>
<dbReference type="KEGG" id="elio:KO353_14605"/>
<keyword evidence="5 6" id="KW-0472">Membrane</keyword>
<dbReference type="PANTHER" id="PTHR12677:SF59">
    <property type="entry name" value="GOLGI APPARATUS MEMBRANE PROTEIN TVP38-RELATED"/>
    <property type="match status" value="1"/>
</dbReference>
<dbReference type="AlphaFoldDB" id="A0A975U2I5"/>
<accession>A0A975U2I5</accession>
<dbReference type="EMBL" id="CP076448">
    <property type="protein sequence ID" value="QXM24454.1"/>
    <property type="molecule type" value="Genomic_DNA"/>
</dbReference>
<dbReference type="RefSeq" id="WP_218285511.1">
    <property type="nucleotide sequence ID" value="NZ_CP076448.1"/>
</dbReference>
<feature type="transmembrane region" description="Helical" evidence="6">
    <location>
        <begin position="44"/>
        <end position="64"/>
    </location>
</feature>
<evidence type="ECO:0000256" key="6">
    <source>
        <dbReference type="RuleBase" id="RU366058"/>
    </source>
</evidence>
<evidence type="ECO:0000313" key="8">
    <source>
        <dbReference type="EMBL" id="QXM24454.1"/>
    </source>
</evidence>
<comment type="similarity">
    <text evidence="6">Belongs to the TVP38/TMEM64 family.</text>
</comment>
<feature type="transmembrane region" description="Helical" evidence="6">
    <location>
        <begin position="6"/>
        <end position="23"/>
    </location>
</feature>
<evidence type="ECO:0000256" key="2">
    <source>
        <dbReference type="ARBA" id="ARBA00022475"/>
    </source>
</evidence>
<evidence type="ECO:0000256" key="1">
    <source>
        <dbReference type="ARBA" id="ARBA00004651"/>
    </source>
</evidence>
<evidence type="ECO:0000256" key="3">
    <source>
        <dbReference type="ARBA" id="ARBA00022692"/>
    </source>
</evidence>
<evidence type="ECO:0000256" key="5">
    <source>
        <dbReference type="ARBA" id="ARBA00023136"/>
    </source>
</evidence>
<reference evidence="8" key="1">
    <citation type="submission" date="2021-06" db="EMBL/GenBank/DDBJ databases">
        <title>Elioraea tepida, sp. nov., a moderately thermophilic aerobic anoxygenic phototrophic bacterium isolated from an alkaline siliceous hot spring mat community in Yellowstone National Park, WY, USA.</title>
        <authorList>
            <person name="Saini M.K."/>
            <person name="Yoshida S."/>
            <person name="Sebastian A."/>
            <person name="Hirose S."/>
            <person name="Hara E."/>
            <person name="Tamaki H."/>
            <person name="Soulier N.T."/>
            <person name="Albert I."/>
            <person name="Hanada S."/>
            <person name="Bryant D.A."/>
            <person name="Tank M."/>
        </authorList>
    </citation>
    <scope>NUCLEOTIDE SEQUENCE</scope>
    <source>
        <strain evidence="8">MS-P2</strain>
    </source>
</reference>
<sequence length="231" mass="23772">MRLARLGKPILLLGGLIAAGVLLRALREWGVLDPGFLGRATARLGIPGELVFVVLGAAACMVGVPRQAVAFAGGTAFGALMGSLLGLAAMVIGCAGSFLWARAVGREWARRRIERAFSGRLARLDRFIAANPFTATLTLRLLPVGNNLALNLLAGLSGVPLGPFLFGSAIGYVPQTVVFALLGKGVRVDGAVQLALGLALFAGSAALGLWLLRRGRQAREAAAAAGLNDAP</sequence>
<dbReference type="GO" id="GO:0005886">
    <property type="term" value="C:plasma membrane"/>
    <property type="evidence" value="ECO:0007669"/>
    <property type="project" value="UniProtKB-SubCell"/>
</dbReference>
<feature type="transmembrane region" description="Helical" evidence="6">
    <location>
        <begin position="190"/>
        <end position="212"/>
    </location>
</feature>
<evidence type="ECO:0000259" key="7">
    <source>
        <dbReference type="Pfam" id="PF09335"/>
    </source>
</evidence>
<keyword evidence="4 6" id="KW-1133">Transmembrane helix</keyword>
<dbReference type="PANTHER" id="PTHR12677">
    <property type="entry name" value="GOLGI APPARATUS MEMBRANE PROTEIN TVP38-RELATED"/>
    <property type="match status" value="1"/>
</dbReference>
<keyword evidence="2 6" id="KW-1003">Cell membrane</keyword>
<feature type="transmembrane region" description="Helical" evidence="6">
    <location>
        <begin position="76"/>
        <end position="101"/>
    </location>
</feature>
<evidence type="ECO:0000256" key="4">
    <source>
        <dbReference type="ARBA" id="ARBA00022989"/>
    </source>
</evidence>
<feature type="domain" description="VTT" evidence="7">
    <location>
        <begin position="64"/>
        <end position="184"/>
    </location>
</feature>
<dbReference type="Pfam" id="PF09335">
    <property type="entry name" value="VTT_dom"/>
    <property type="match status" value="1"/>
</dbReference>
<keyword evidence="3 6" id="KW-0812">Transmembrane</keyword>
<evidence type="ECO:0000313" key="9">
    <source>
        <dbReference type="Proteomes" id="UP000694001"/>
    </source>
</evidence>
<dbReference type="Proteomes" id="UP000694001">
    <property type="component" value="Chromosome"/>
</dbReference>
<dbReference type="InterPro" id="IPR015414">
    <property type="entry name" value="TMEM64"/>
</dbReference>
<protein>
    <recommendedName>
        <fullName evidence="6">TVP38/TMEM64 family membrane protein</fullName>
    </recommendedName>
</protein>
<feature type="transmembrane region" description="Helical" evidence="6">
    <location>
        <begin position="148"/>
        <end position="170"/>
    </location>
</feature>
<comment type="subcellular location">
    <subcellularLocation>
        <location evidence="1 6">Cell membrane</location>
        <topology evidence="1 6">Multi-pass membrane protein</topology>
    </subcellularLocation>
</comment>
<keyword evidence="9" id="KW-1185">Reference proteome</keyword>
<name>A0A975U2I5_9PROT</name>
<organism evidence="8 9">
    <name type="scientific">Elioraea tepida</name>
    <dbReference type="NCBI Taxonomy" id="2843330"/>
    <lineage>
        <taxon>Bacteria</taxon>
        <taxon>Pseudomonadati</taxon>
        <taxon>Pseudomonadota</taxon>
        <taxon>Alphaproteobacteria</taxon>
        <taxon>Acetobacterales</taxon>
        <taxon>Elioraeaceae</taxon>
        <taxon>Elioraea</taxon>
    </lineage>
</organism>
<proteinExistence type="inferred from homology"/>